<dbReference type="Proteomes" id="UP000026913">
    <property type="component" value="Plasmid unnamed"/>
</dbReference>
<sequence length="227" mass="25041">MSSSTAKFSSVEVEEVLLDTAKLVFHPEMLPEFLMARRFPTPTSKLMGEIASPEVWAKGMSKAYDSSAALSKFLHECIEASRNSLSPEDCHRALSGFRSKGIPIGAEVTEVLTQTLSFLVKNPASVKWLALVMFGLSRAISTTARREFDSHEWTDFSMFILQADRSFCEGDGKVFSRCMTSGMKKHPEMNQNFVRLLAANTPVAIVNMVALNATSPLFHGAAPSKFH</sequence>
<name>A0A024ELK8_9PSED</name>
<dbReference type="AlphaFoldDB" id="A0A024ELK8"/>
<organism evidence="1 2">
    <name type="scientific">Pseudomonas mandelii JR-1</name>
    <dbReference type="NCBI Taxonomy" id="1147786"/>
    <lineage>
        <taxon>Bacteria</taxon>
        <taxon>Pseudomonadati</taxon>
        <taxon>Pseudomonadota</taxon>
        <taxon>Gammaproteobacteria</taxon>
        <taxon>Pseudomonadales</taxon>
        <taxon>Pseudomonadaceae</taxon>
        <taxon>Pseudomonas</taxon>
    </lineage>
</organism>
<evidence type="ECO:0000313" key="1">
    <source>
        <dbReference type="EMBL" id="AHZ73511.1"/>
    </source>
</evidence>
<accession>A0A024ELK8</accession>
<protein>
    <submittedName>
        <fullName evidence="1">Uncharacterized protein</fullName>
    </submittedName>
</protein>
<reference evidence="1 2" key="1">
    <citation type="journal article" date="2012" name="J. Bacteriol.">
        <title>Genome sequence of cold-adapted Pseudomonas mandelii strain JR-1.</title>
        <authorList>
            <person name="Jang S.H."/>
            <person name="Kim J."/>
            <person name="Kim J."/>
            <person name="Hong S."/>
            <person name="Lee C."/>
        </authorList>
    </citation>
    <scope>NUCLEOTIDE SEQUENCE [LARGE SCALE GENOMIC DNA]</scope>
    <source>
        <strain evidence="1 2">JR-1</strain>
        <plasmid evidence="2">Plasmid</plasmid>
    </source>
</reference>
<keyword evidence="1" id="KW-0614">Plasmid</keyword>
<gene>
    <name evidence="1" type="ORF">OU5_P0259</name>
</gene>
<proteinExistence type="predicted"/>
<dbReference type="HOGENOM" id="CLU_1218912_0_0_6"/>
<dbReference type="KEGG" id="pman:OU5_P0259"/>
<dbReference type="EMBL" id="CP005961">
    <property type="protein sequence ID" value="AHZ73511.1"/>
    <property type="molecule type" value="Genomic_DNA"/>
</dbReference>
<geneLocation type="plasmid" evidence="2"/>
<evidence type="ECO:0000313" key="2">
    <source>
        <dbReference type="Proteomes" id="UP000026913"/>
    </source>
</evidence>
<dbReference type="RefSeq" id="WP_010466167.1">
    <property type="nucleotide sequence ID" value="NZ_CP005961.1"/>
</dbReference>